<evidence type="ECO:0000313" key="3">
    <source>
        <dbReference type="Proteomes" id="UP000516404"/>
    </source>
</evidence>
<gene>
    <name evidence="2" type="ORF">IDM49_09815</name>
</gene>
<dbReference type="GO" id="GO:0008236">
    <property type="term" value="F:serine-type peptidase activity"/>
    <property type="evidence" value="ECO:0007669"/>
    <property type="project" value="InterPro"/>
</dbReference>
<keyword evidence="3" id="KW-1185">Reference proteome</keyword>
<dbReference type="Pfam" id="PF03572">
    <property type="entry name" value="Peptidase_S41"/>
    <property type="match status" value="1"/>
</dbReference>
<proteinExistence type="predicted"/>
<dbReference type="Gene3D" id="3.90.226.10">
    <property type="entry name" value="2-enoyl-CoA Hydratase, Chain A, domain 1"/>
    <property type="match status" value="1"/>
</dbReference>
<evidence type="ECO:0000313" key="2">
    <source>
        <dbReference type="EMBL" id="QNV37498.1"/>
    </source>
</evidence>
<dbReference type="GO" id="GO:0006508">
    <property type="term" value="P:proteolysis"/>
    <property type="evidence" value="ECO:0007669"/>
    <property type="project" value="InterPro"/>
</dbReference>
<dbReference type="Proteomes" id="UP000516404">
    <property type="component" value="Chromosome"/>
</dbReference>
<feature type="domain" description="Tail specific protease" evidence="1">
    <location>
        <begin position="273"/>
        <end position="461"/>
    </location>
</feature>
<dbReference type="SMART" id="SM00245">
    <property type="entry name" value="TSPc"/>
    <property type="match status" value="1"/>
</dbReference>
<dbReference type="EMBL" id="CP061539">
    <property type="protein sequence ID" value="QNV37498.1"/>
    <property type="molecule type" value="Genomic_DNA"/>
</dbReference>
<sequence length="463" mass="51941">MCKFKKVLQGKELYLDIPHQLISEDIRTLLELEVEEFSTVFGCEVYFQKPPAYAPRWIFRPRHQGMDAAELEWSPGTKALISYADNEDDALQTFSLLHTLARTDKNSVEYSPPCTTQEAAYLIRDEVLNTFPSFELRKINPVQWAKQFDEPAPKDWNEFKYWAQKLIAQLQDAHTSIIENRFSGFVPPYRGRLYETGIILDRVPFNSDADQAGVAPGWTVRVEDSLRWLTTTGATPQQYRQIAARKALTVNHDYQRFTAFSPNGSQQISWDENPQQLILRDIVDVIQMDDCITYIGLRSFSPVPGLLSLFKDVCASSSEYSHMLLDLRGNVGGSIVLARELQSLFLREKTQIGSASFTDGCGHLGPVFARYTCPSSNARWLGTLEILIDSMTYSATEDFILGLKGLSHVSVRGERTGGGSGRPRSVPIGPDLSLRISTAITFEKGGSPVEHFGIEPDVAEPLS</sequence>
<dbReference type="AlphaFoldDB" id="A0A7H2BCV2"/>
<accession>A0A7H2BCV2</accession>
<dbReference type="KEGG" id="rter:IDM49_09815"/>
<protein>
    <recommendedName>
        <fullName evidence="1">Tail specific protease domain-containing protein</fullName>
    </recommendedName>
</protein>
<dbReference type="GeneID" id="96624535"/>
<dbReference type="RefSeq" id="WP_190724371.1">
    <property type="nucleotide sequence ID" value="NZ_CP061539.1"/>
</dbReference>
<reference evidence="2 3" key="1">
    <citation type="submission" date="2020-09" db="EMBL/GenBank/DDBJ databases">
        <title>Investigation of environmental microbes.</title>
        <authorList>
            <person name="Ou Y."/>
            <person name="Kang Q."/>
        </authorList>
    </citation>
    <scope>NUCLEOTIDE SEQUENCE [LARGE SCALE GENOMIC DNA]</scope>
    <source>
        <strain evidence="2 3">KJZ-14</strain>
    </source>
</reference>
<dbReference type="InterPro" id="IPR005151">
    <property type="entry name" value="Tail-specific_protease"/>
</dbReference>
<dbReference type="SUPFAM" id="SSF52096">
    <property type="entry name" value="ClpP/crotonase"/>
    <property type="match status" value="1"/>
</dbReference>
<evidence type="ECO:0000259" key="1">
    <source>
        <dbReference type="SMART" id="SM00245"/>
    </source>
</evidence>
<dbReference type="InterPro" id="IPR029045">
    <property type="entry name" value="ClpP/crotonase-like_dom_sf"/>
</dbReference>
<organism evidence="2 3">
    <name type="scientific">Rothia terrae</name>
    <dbReference type="NCBI Taxonomy" id="396015"/>
    <lineage>
        <taxon>Bacteria</taxon>
        <taxon>Bacillati</taxon>
        <taxon>Actinomycetota</taxon>
        <taxon>Actinomycetes</taxon>
        <taxon>Micrococcales</taxon>
        <taxon>Micrococcaceae</taxon>
        <taxon>Rothia</taxon>
    </lineage>
</organism>
<name>A0A7H2BCV2_9MICC</name>